<feature type="compositionally biased region" description="Basic and acidic residues" evidence="11">
    <location>
        <begin position="1733"/>
        <end position="1748"/>
    </location>
</feature>
<reference evidence="15" key="1">
    <citation type="submission" date="2017-10" db="EMBL/GenBank/DDBJ databases">
        <title>Rapid genome shrinkage in a self-fertile nematode reveals novel sperm competition proteins.</title>
        <authorList>
            <person name="Yin D."/>
            <person name="Schwarz E.M."/>
            <person name="Thomas C.G."/>
            <person name="Felde R.L."/>
            <person name="Korf I.F."/>
            <person name="Cutter A.D."/>
            <person name="Schartner C.M."/>
            <person name="Ralston E.J."/>
            <person name="Meyer B.J."/>
            <person name="Haag E.S."/>
        </authorList>
    </citation>
    <scope>NUCLEOTIDE SEQUENCE [LARGE SCALE GENOMIC DNA]</scope>
    <source>
        <strain evidence="15">JU1422</strain>
    </source>
</reference>
<evidence type="ECO:0000256" key="10">
    <source>
        <dbReference type="ARBA" id="ARBA00060998"/>
    </source>
</evidence>
<feature type="compositionally biased region" description="Low complexity" evidence="11">
    <location>
        <begin position="1700"/>
        <end position="1723"/>
    </location>
</feature>
<feature type="region of interest" description="Disordered" evidence="11">
    <location>
        <begin position="780"/>
        <end position="928"/>
    </location>
</feature>
<feature type="compositionally biased region" description="Basic residues" evidence="11">
    <location>
        <begin position="709"/>
        <end position="721"/>
    </location>
</feature>
<feature type="compositionally biased region" description="Basic residues" evidence="11">
    <location>
        <begin position="1374"/>
        <end position="1383"/>
    </location>
</feature>
<evidence type="ECO:0000256" key="9">
    <source>
        <dbReference type="ARBA" id="ARBA00023242"/>
    </source>
</evidence>
<feature type="compositionally biased region" description="Low complexity" evidence="11">
    <location>
        <begin position="1662"/>
        <end position="1674"/>
    </location>
</feature>
<protein>
    <recommendedName>
        <fullName evidence="16">SET domain-containing protein</fullName>
    </recommendedName>
</protein>
<dbReference type="InterPro" id="IPR013083">
    <property type="entry name" value="Znf_RING/FYVE/PHD"/>
</dbReference>
<feature type="region of interest" description="Disordered" evidence="11">
    <location>
        <begin position="48"/>
        <end position="93"/>
    </location>
</feature>
<feature type="region of interest" description="Disordered" evidence="11">
    <location>
        <begin position="1242"/>
        <end position="1858"/>
    </location>
</feature>
<comment type="caution">
    <text evidence="14">The sequence shown here is derived from an EMBL/GenBank/DDBJ whole genome shotgun (WGS) entry which is preliminary data.</text>
</comment>
<gene>
    <name evidence="14" type="primary">Cnig_chr_IV.g12154</name>
    <name evidence="14" type="ORF">B9Z55_012154</name>
</gene>
<dbReference type="InterPro" id="IPR001965">
    <property type="entry name" value="Znf_PHD"/>
</dbReference>
<dbReference type="Gene3D" id="2.170.270.10">
    <property type="entry name" value="SET domain"/>
    <property type="match status" value="1"/>
</dbReference>
<dbReference type="PANTHER" id="PTHR14571:SF9">
    <property type="entry name" value="HISTONE-LYSINE N-METHYLTRANSFERASE SET-26-RELATED"/>
    <property type="match status" value="1"/>
</dbReference>
<dbReference type="Proteomes" id="UP000230233">
    <property type="component" value="Chromosome IV"/>
</dbReference>
<dbReference type="PANTHER" id="PTHR14571">
    <property type="entry name" value="HISTONE-LYSINE N-METHYLTRANSFERASE SET-26-RELATED"/>
    <property type="match status" value="1"/>
</dbReference>
<feature type="compositionally biased region" description="Basic and acidic residues" evidence="11">
    <location>
        <begin position="1343"/>
        <end position="1357"/>
    </location>
</feature>
<evidence type="ECO:0000313" key="14">
    <source>
        <dbReference type="EMBL" id="PIC31457.1"/>
    </source>
</evidence>
<keyword evidence="15" id="KW-1185">Reference proteome</keyword>
<feature type="compositionally biased region" description="Basic and acidic residues" evidence="11">
    <location>
        <begin position="1248"/>
        <end position="1321"/>
    </location>
</feature>
<feature type="compositionally biased region" description="Basic and acidic residues" evidence="11">
    <location>
        <begin position="55"/>
        <end position="68"/>
    </location>
</feature>
<dbReference type="GO" id="GO:0008270">
    <property type="term" value="F:zinc ion binding"/>
    <property type="evidence" value="ECO:0007669"/>
    <property type="project" value="UniProtKB-KW"/>
</dbReference>
<dbReference type="GO" id="GO:0005634">
    <property type="term" value="C:nucleus"/>
    <property type="evidence" value="ECO:0007669"/>
    <property type="project" value="UniProtKB-SubCell"/>
</dbReference>
<feature type="compositionally biased region" description="Basic and acidic residues" evidence="11">
    <location>
        <begin position="163"/>
        <end position="178"/>
    </location>
</feature>
<dbReference type="CDD" id="cd15570">
    <property type="entry name" value="PHD_Bye1p_SIZ1_like"/>
    <property type="match status" value="1"/>
</dbReference>
<keyword evidence="8" id="KW-0175">Coiled coil</keyword>
<feature type="compositionally biased region" description="Polar residues" evidence="11">
    <location>
        <begin position="793"/>
        <end position="805"/>
    </location>
</feature>
<keyword evidence="5" id="KW-0479">Metal-binding</keyword>
<dbReference type="SMART" id="SM00317">
    <property type="entry name" value="SET"/>
    <property type="match status" value="1"/>
</dbReference>
<feature type="compositionally biased region" description="Low complexity" evidence="11">
    <location>
        <begin position="267"/>
        <end position="283"/>
    </location>
</feature>
<comment type="subcellular location">
    <subcellularLocation>
        <location evidence="1">Nucleus</location>
    </subcellularLocation>
</comment>
<feature type="compositionally biased region" description="Low complexity" evidence="11">
    <location>
        <begin position="1331"/>
        <end position="1342"/>
    </location>
</feature>
<dbReference type="PROSITE" id="PS01359">
    <property type="entry name" value="ZF_PHD_1"/>
    <property type="match status" value="1"/>
</dbReference>
<name>A0A2G5TVY6_9PELO</name>
<feature type="compositionally biased region" description="Basic and acidic residues" evidence="11">
    <location>
        <begin position="1453"/>
        <end position="1480"/>
    </location>
</feature>
<dbReference type="OrthoDB" id="5877798at2759"/>
<evidence type="ECO:0000256" key="7">
    <source>
        <dbReference type="ARBA" id="ARBA00022833"/>
    </source>
</evidence>
<dbReference type="InterPro" id="IPR001214">
    <property type="entry name" value="SET_dom"/>
</dbReference>
<dbReference type="InterPro" id="IPR011011">
    <property type="entry name" value="Znf_FYVE_PHD"/>
</dbReference>
<dbReference type="InterPro" id="IPR046341">
    <property type="entry name" value="SET_dom_sf"/>
</dbReference>
<dbReference type="STRING" id="1611254.A0A2G5TVY6"/>
<dbReference type="SUPFAM" id="SSF57903">
    <property type="entry name" value="FYVE/PHD zinc finger"/>
    <property type="match status" value="1"/>
</dbReference>
<feature type="region of interest" description="Disordered" evidence="11">
    <location>
        <begin position="159"/>
        <end position="178"/>
    </location>
</feature>
<feature type="domain" description="Zinc finger PHD-type" evidence="12">
    <location>
        <begin position="935"/>
        <end position="979"/>
    </location>
</feature>
<proteinExistence type="inferred from homology"/>
<feature type="compositionally biased region" description="Polar residues" evidence="11">
    <location>
        <begin position="681"/>
        <end position="703"/>
    </location>
</feature>
<organism evidence="14 15">
    <name type="scientific">Caenorhabditis nigoni</name>
    <dbReference type="NCBI Taxonomy" id="1611254"/>
    <lineage>
        <taxon>Eukaryota</taxon>
        <taxon>Metazoa</taxon>
        <taxon>Ecdysozoa</taxon>
        <taxon>Nematoda</taxon>
        <taxon>Chromadorea</taxon>
        <taxon>Rhabditida</taxon>
        <taxon>Rhabditina</taxon>
        <taxon>Rhabditomorpha</taxon>
        <taxon>Rhabditoidea</taxon>
        <taxon>Rhabditidae</taxon>
        <taxon>Peloderinae</taxon>
        <taxon>Caenorhabditis</taxon>
    </lineage>
</organism>
<keyword evidence="2" id="KW-0489">Methyltransferase</keyword>
<evidence type="ECO:0008006" key="16">
    <source>
        <dbReference type="Google" id="ProtNLM"/>
    </source>
</evidence>
<evidence type="ECO:0000256" key="8">
    <source>
        <dbReference type="ARBA" id="ARBA00023054"/>
    </source>
</evidence>
<dbReference type="Pfam" id="PF20826">
    <property type="entry name" value="PHD_5"/>
    <property type="match status" value="1"/>
</dbReference>
<dbReference type="GO" id="GO:0008168">
    <property type="term" value="F:methyltransferase activity"/>
    <property type="evidence" value="ECO:0007669"/>
    <property type="project" value="UniProtKB-KW"/>
</dbReference>
<dbReference type="FunFam" id="2.170.270.10:FF:000096">
    <property type="entry name" value="Histone-lysine N-methyltransferase set-26"/>
    <property type="match status" value="1"/>
</dbReference>
<feature type="region of interest" description="Disordered" evidence="11">
    <location>
        <begin position="248"/>
        <end position="293"/>
    </location>
</feature>
<feature type="region of interest" description="Disordered" evidence="11">
    <location>
        <begin position="358"/>
        <end position="379"/>
    </location>
</feature>
<feature type="compositionally biased region" description="Basic and acidic residues" evidence="11">
    <location>
        <begin position="1630"/>
        <end position="1640"/>
    </location>
</feature>
<evidence type="ECO:0000256" key="6">
    <source>
        <dbReference type="ARBA" id="ARBA00022771"/>
    </source>
</evidence>
<dbReference type="SUPFAM" id="SSF82199">
    <property type="entry name" value="SET domain"/>
    <property type="match status" value="1"/>
</dbReference>
<keyword evidence="9" id="KW-0539">Nucleus</keyword>
<feature type="compositionally biased region" description="Basic and acidic residues" evidence="11">
    <location>
        <begin position="845"/>
        <end position="855"/>
    </location>
</feature>
<evidence type="ECO:0000256" key="1">
    <source>
        <dbReference type="ARBA" id="ARBA00004123"/>
    </source>
</evidence>
<feature type="compositionally biased region" description="Low complexity" evidence="11">
    <location>
        <begin position="1519"/>
        <end position="1530"/>
    </location>
</feature>
<evidence type="ECO:0000256" key="11">
    <source>
        <dbReference type="SAM" id="MobiDB-lite"/>
    </source>
</evidence>
<dbReference type="InterPro" id="IPR019786">
    <property type="entry name" value="Zinc_finger_PHD-type_CS"/>
</dbReference>
<evidence type="ECO:0000256" key="4">
    <source>
        <dbReference type="ARBA" id="ARBA00022691"/>
    </source>
</evidence>
<keyword evidence="4" id="KW-0949">S-adenosyl-L-methionine</keyword>
<feature type="compositionally biased region" description="Polar residues" evidence="11">
    <location>
        <begin position="531"/>
        <end position="540"/>
    </location>
</feature>
<accession>A0A2G5TVY6</accession>
<evidence type="ECO:0000256" key="5">
    <source>
        <dbReference type="ARBA" id="ARBA00022723"/>
    </source>
</evidence>
<feature type="compositionally biased region" description="Basic and acidic residues" evidence="11">
    <location>
        <begin position="660"/>
        <end position="679"/>
    </location>
</feature>
<evidence type="ECO:0000259" key="12">
    <source>
        <dbReference type="SMART" id="SM00249"/>
    </source>
</evidence>
<feature type="compositionally biased region" description="Acidic residues" evidence="11">
    <location>
        <begin position="83"/>
        <end position="93"/>
    </location>
</feature>
<dbReference type="EMBL" id="PDUG01000004">
    <property type="protein sequence ID" value="PIC31457.1"/>
    <property type="molecule type" value="Genomic_DNA"/>
</dbReference>
<feature type="compositionally biased region" description="Low complexity" evidence="11">
    <location>
        <begin position="1749"/>
        <end position="1774"/>
    </location>
</feature>
<evidence type="ECO:0000259" key="13">
    <source>
        <dbReference type="SMART" id="SM00317"/>
    </source>
</evidence>
<feature type="domain" description="SET" evidence="13">
    <location>
        <begin position="1083"/>
        <end position="1216"/>
    </location>
</feature>
<feature type="compositionally biased region" description="Basic and acidic residues" evidence="11">
    <location>
        <begin position="1497"/>
        <end position="1518"/>
    </location>
</feature>
<keyword evidence="6" id="KW-0863">Zinc-finger</keyword>
<evidence type="ECO:0000313" key="15">
    <source>
        <dbReference type="Proteomes" id="UP000230233"/>
    </source>
</evidence>
<dbReference type="SMART" id="SM00249">
    <property type="entry name" value="PHD"/>
    <property type="match status" value="1"/>
</dbReference>
<feature type="compositionally biased region" description="Basic and acidic residues" evidence="11">
    <location>
        <begin position="1537"/>
        <end position="1581"/>
    </location>
</feature>
<dbReference type="Gene3D" id="3.30.40.10">
    <property type="entry name" value="Zinc/RING finger domain, C3HC4 (zinc finger)"/>
    <property type="match status" value="1"/>
</dbReference>
<dbReference type="GO" id="GO:0032259">
    <property type="term" value="P:methylation"/>
    <property type="evidence" value="ECO:0007669"/>
    <property type="project" value="UniProtKB-KW"/>
</dbReference>
<feature type="compositionally biased region" description="Low complexity" evidence="11">
    <location>
        <begin position="1419"/>
        <end position="1452"/>
    </location>
</feature>
<feature type="compositionally biased region" description="Low complexity" evidence="11">
    <location>
        <begin position="1608"/>
        <end position="1622"/>
    </location>
</feature>
<feature type="compositionally biased region" description="Basic and acidic residues" evidence="11">
    <location>
        <begin position="1006"/>
        <end position="1023"/>
    </location>
</feature>
<comment type="similarity">
    <text evidence="10">Belongs to the class V-like SAM-binding methyltransferase superfamily.</text>
</comment>
<evidence type="ECO:0000256" key="2">
    <source>
        <dbReference type="ARBA" id="ARBA00022603"/>
    </source>
</evidence>
<keyword evidence="7" id="KW-0862">Zinc</keyword>
<dbReference type="CDD" id="cd10529">
    <property type="entry name" value="SET_SETD5-like"/>
    <property type="match status" value="1"/>
</dbReference>
<feature type="region of interest" description="Disordered" evidence="11">
    <location>
        <begin position="1006"/>
        <end position="1047"/>
    </location>
</feature>
<sequence length="1858" mass="202669">MGKWVLTAFTPIFFNFLAFSLYFTSVSSQNSHFSRSVQILHESESLTATISLPKPTEEPSRKMEEGREQGLPPNDELFQEPNVEPEPEPMEQDPVEEPAIVPEVAEMPEAVHEEPEQAQFQEIAAEQHDDTIEATFRRHDDYAEPFFMPTAYVAPQEGEQEAYGDRENGNGDGAHRNAVDNTEHTIWIDSDEDHDPEEEILKANFYLPYSDHNYDPPDPTERVIHPQEGPFMVIDGLDEEGNIRNMWMPDGYGPPHRPRSVQEEEPAQQQQLQEPQIAQSQPQYTTHPAVQQQQQQHLVAPMRQNMQQLSAAGRPVVAAQPFSIGGNQVEYADSMQRMSSRGIPITSGQTQYRVVSEYGGTSSSPMAPQGALRGTTMPRGTPTATIIRGNQPMYQSPAQRVAPVSAPRNLPPAQPTPGSYQHISTPIGGQVRRLPPGMKPLGAAAGIVAGPGILRQTPQTRPINVTRPLLEGGAPDAYDAPSTAPPPVRRIADVAPHRMTQEQRQEQQLMNRQRPQFPLRAGMTVGPGGNHQANRGSTLPTVIPGRGRIASSSEDLLRSPQRGQPILERKFQLKPASMQPTPVEHTYSTPVPKASDQLPAQLTEDPLEDQPTSSAATAPEGDVAEEAKPEIKSPTRLPGSTSPMKHQIGGMQKATPPHRMTQEEKNAHFAKLHTDKDKPATPQQQLPTSSASGTPTHPSQSPANIHALPPHHHAHPQHHHQPTPVVAPLSRLPPHHQDDTLAVVQSVFESNAPRQPDTPKDKEAISKIADQLRYSADAFTGAAGSSGDHSRLRTTSGGRYQQQQMMGFHDEEARRKRQLSGGRYDGGNNMMMRSLQPTDNSPLMRHPEAMLEPPHRQRGRPRGSTGPQQNPTRRWPEGQEPIAPHRAAGGARTLPPRNQEAPPPPPPPIGRNGGAAQNSDSESDGVGDGESWTMRCHCGMDHGDGDTVECEGCKTWQHMACMGLTPKSNTDKYKCERCAPRKLPITKAEARKVQRKLLDAMIRAAEMDKKKKGRKSDPTEKKQIQQPSTSRKSAPMPQRVATPPPQRRIAQLNEYSKLAAQLLNSMPQTAGADTLLEDSRRHHKAEALFIEPDKNALVTTENVAIREVILEVNGRVSMAAEIKRMPGGGNGIFMYDGLMKGTAGEDMGKKQEFVCIETKNKFGNATNVTRRSCMPNCVLKHVLGTQATLGIMIVATKPIPRNQEVTLPFDADWIQSDIPLQCVDHSNRPDQICPFEQERARAAQTRLANKDRERRNAEEKRRAEEERRRLEEEVRRERAERTKQMDEEAERERLEQERIEKEKKAKEKEEAEKKKKEEEKAAGSTSSGTVAKQAESAASTAEKSAKKDPIPALKKEETPEESDADSTSSDNVRRRTSRVHKKKNLEIKEHSSPATYGKRKQVTIPATAGKRPRTSSSQADDSGPSTSAATASPANRKRAPAATSSSSSTSATDAKKAKGHVEYPLSELRDKMTSLKETDTNKSMTMTEYKIHPSFVEGRRPDWIKKMEHDMEKIKAEKAANAATSSGAASSKKKKEEKRSEGVKEAAKAPKLEKKASETPKKGAEKKDSEKKKEEKNKDEQSAGPAPPAPAVKAPEASKTQEKAPESAAPKPKTQAKAPVAASPAISKESAPKEAPKEAPKPAVAQKEGSASTEGSVEKDAGAPGAPATAAAPAQVSTKKEPKRWSIDDYKKRPKKEIVAPAAETGAGSSASSTPSTSGPAPARRGFIPSTEGLKDVKLSDIPLDDHPSNTNNASNSAANAAPSTPTVPAATVNSPSTRSRTRGAASESADDVPVEHTMSLKDRIASMFREGPAAAAAPAQKPSTSNATNATTTTPSSSSTTTSGRSRSRPTRWDGTN</sequence>
<evidence type="ECO:0000256" key="3">
    <source>
        <dbReference type="ARBA" id="ARBA00022679"/>
    </source>
</evidence>
<keyword evidence="3" id="KW-0808">Transferase</keyword>
<feature type="region of interest" description="Disordered" evidence="11">
    <location>
        <begin position="526"/>
        <end position="735"/>
    </location>
</feature>
<feature type="compositionally biased region" description="Low complexity" evidence="11">
    <location>
        <begin position="1813"/>
        <end position="1846"/>
    </location>
</feature>
<dbReference type="Pfam" id="PF00856">
    <property type="entry name" value="SET"/>
    <property type="match status" value="1"/>
</dbReference>
<feature type="compositionally biased region" description="Basic and acidic residues" evidence="11">
    <location>
        <begin position="1678"/>
        <end position="1691"/>
    </location>
</feature>